<keyword evidence="2 7" id="KW-0575">Peroxidase</keyword>
<evidence type="ECO:0000256" key="5">
    <source>
        <dbReference type="ARBA" id="ARBA00023284"/>
    </source>
</evidence>
<proteinExistence type="inferred from homology"/>
<evidence type="ECO:0000313" key="9">
    <source>
        <dbReference type="EMBL" id="KNC97557.1"/>
    </source>
</evidence>
<dbReference type="GO" id="GO:0045454">
    <property type="term" value="P:cell redox homeostasis"/>
    <property type="evidence" value="ECO:0007669"/>
    <property type="project" value="TreeGrafter"/>
</dbReference>
<dbReference type="InParanoid" id="A0A0L0H8N0"/>
<evidence type="ECO:0000256" key="1">
    <source>
        <dbReference type="ARBA" id="ARBA00010505"/>
    </source>
</evidence>
<dbReference type="OMA" id="YTMNGWA"/>
<dbReference type="GO" id="GO:0042744">
    <property type="term" value="P:hydrogen peroxide catabolic process"/>
    <property type="evidence" value="ECO:0007669"/>
    <property type="project" value="TreeGrafter"/>
</dbReference>
<dbReference type="GO" id="GO:0005777">
    <property type="term" value="C:peroxisome"/>
    <property type="evidence" value="ECO:0007669"/>
    <property type="project" value="TreeGrafter"/>
</dbReference>
<sequence>MSNVSTLLRATRISPHKTLLPSLVPHTRWFSPAACLRSQAQAQIQPGDKIPEATLFYSNNPEEEGVCAIPQKISTTELFKNKNVVLVSVPAAFSPTCQGSHIPGFIEKLADLKAKGVDTVAVLAADTVFAMDAWGKHLKVGKDIIMLSDPYVELSKKLGLAFETRGGALEMGPRTRRSAIIANDGTVKWVGVDLKGLENSTAEAVLAHL</sequence>
<evidence type="ECO:0000256" key="6">
    <source>
        <dbReference type="PIRSR" id="PIRSR637944-1"/>
    </source>
</evidence>
<dbReference type="GO" id="GO:0008379">
    <property type="term" value="F:thioredoxin peroxidase activity"/>
    <property type="evidence" value="ECO:0007669"/>
    <property type="project" value="InterPro"/>
</dbReference>
<comment type="similarity">
    <text evidence="1 7">Belongs to the peroxiredoxin family. Prx5 subfamily.</text>
</comment>
<comment type="function">
    <text evidence="7">Thiol-specific peroxidase that catalyzes the reduction of hydrogen peroxide and organic hydroperoxides to water and alcohols, respectively. Plays a role in cell protection against oxidative stress by detoxifying peroxides.</text>
</comment>
<dbReference type="PANTHER" id="PTHR10430:SF16">
    <property type="entry name" value="PEROXIREDOXIN-5, MITOCHONDRIAL"/>
    <property type="match status" value="1"/>
</dbReference>
<accession>A0A0L0H8N0</accession>
<name>A0A0L0H8N0_SPIPD</name>
<dbReference type="FunCoup" id="A0A0L0H8N0">
    <property type="interactions" value="212"/>
</dbReference>
<dbReference type="eggNOG" id="KOG0541">
    <property type="taxonomic scope" value="Eukaryota"/>
</dbReference>
<dbReference type="RefSeq" id="XP_016605597.1">
    <property type="nucleotide sequence ID" value="XM_016755206.1"/>
</dbReference>
<dbReference type="GO" id="GO:0005739">
    <property type="term" value="C:mitochondrion"/>
    <property type="evidence" value="ECO:0007669"/>
    <property type="project" value="TreeGrafter"/>
</dbReference>
<evidence type="ECO:0000256" key="3">
    <source>
        <dbReference type="ARBA" id="ARBA00022862"/>
    </source>
</evidence>
<gene>
    <name evidence="9" type="ORF">SPPG_07030</name>
</gene>
<dbReference type="Pfam" id="PF08534">
    <property type="entry name" value="Redoxin"/>
    <property type="match status" value="1"/>
</dbReference>
<protein>
    <recommendedName>
        <fullName evidence="8">Thioredoxin domain-containing protein</fullName>
    </recommendedName>
</protein>
<keyword evidence="4 7" id="KW-0560">Oxidoreductase</keyword>
<dbReference type="InterPro" id="IPR013740">
    <property type="entry name" value="Redoxin"/>
</dbReference>
<keyword evidence="10" id="KW-1185">Reference proteome</keyword>
<dbReference type="InterPro" id="IPR037944">
    <property type="entry name" value="PRX5-like"/>
</dbReference>
<evidence type="ECO:0000313" key="10">
    <source>
        <dbReference type="Proteomes" id="UP000053201"/>
    </source>
</evidence>
<dbReference type="EMBL" id="KQ257463">
    <property type="protein sequence ID" value="KNC97557.1"/>
    <property type="molecule type" value="Genomic_DNA"/>
</dbReference>
<organism evidence="9 10">
    <name type="scientific">Spizellomyces punctatus (strain DAOM BR117)</name>
    <dbReference type="NCBI Taxonomy" id="645134"/>
    <lineage>
        <taxon>Eukaryota</taxon>
        <taxon>Fungi</taxon>
        <taxon>Fungi incertae sedis</taxon>
        <taxon>Chytridiomycota</taxon>
        <taxon>Chytridiomycota incertae sedis</taxon>
        <taxon>Chytridiomycetes</taxon>
        <taxon>Spizellomycetales</taxon>
        <taxon>Spizellomycetaceae</taxon>
        <taxon>Spizellomyces</taxon>
    </lineage>
</organism>
<dbReference type="Proteomes" id="UP000053201">
    <property type="component" value="Unassembled WGS sequence"/>
</dbReference>
<feature type="active site" description="Cysteine sulfenic acid (-SOH) intermediate" evidence="6">
    <location>
        <position position="97"/>
    </location>
</feature>
<evidence type="ECO:0000256" key="7">
    <source>
        <dbReference type="RuleBase" id="RU366011"/>
    </source>
</evidence>
<dbReference type="InterPro" id="IPR013766">
    <property type="entry name" value="Thioredoxin_domain"/>
</dbReference>
<dbReference type="GeneID" id="27690278"/>
<dbReference type="InterPro" id="IPR036249">
    <property type="entry name" value="Thioredoxin-like_sf"/>
</dbReference>
<dbReference type="Gene3D" id="3.40.30.10">
    <property type="entry name" value="Glutaredoxin"/>
    <property type="match status" value="1"/>
</dbReference>
<dbReference type="VEuPathDB" id="FungiDB:SPPG_07030"/>
<dbReference type="STRING" id="645134.A0A0L0H8N0"/>
<dbReference type="GO" id="GO:0034599">
    <property type="term" value="P:cellular response to oxidative stress"/>
    <property type="evidence" value="ECO:0007669"/>
    <property type="project" value="InterPro"/>
</dbReference>
<evidence type="ECO:0000259" key="8">
    <source>
        <dbReference type="PROSITE" id="PS51352"/>
    </source>
</evidence>
<evidence type="ECO:0000256" key="4">
    <source>
        <dbReference type="ARBA" id="ARBA00023002"/>
    </source>
</evidence>
<keyword evidence="3 7" id="KW-0049">Antioxidant</keyword>
<dbReference type="PROSITE" id="PS51352">
    <property type="entry name" value="THIOREDOXIN_2"/>
    <property type="match status" value="1"/>
</dbReference>
<reference evidence="9 10" key="1">
    <citation type="submission" date="2009-08" db="EMBL/GenBank/DDBJ databases">
        <title>The Genome Sequence of Spizellomyces punctatus strain DAOM BR117.</title>
        <authorList>
            <consortium name="The Broad Institute Genome Sequencing Platform"/>
            <person name="Russ C."/>
            <person name="Cuomo C."/>
            <person name="Shea T."/>
            <person name="Young S.K."/>
            <person name="Zeng Q."/>
            <person name="Koehrsen M."/>
            <person name="Haas B."/>
            <person name="Borodovsky M."/>
            <person name="Guigo R."/>
            <person name="Alvarado L."/>
            <person name="Berlin A."/>
            <person name="Bochicchio J."/>
            <person name="Borenstein D."/>
            <person name="Chapman S."/>
            <person name="Chen Z."/>
            <person name="Engels R."/>
            <person name="Freedman E."/>
            <person name="Gellesch M."/>
            <person name="Goldberg J."/>
            <person name="Griggs A."/>
            <person name="Gujja S."/>
            <person name="Heiman D."/>
            <person name="Hepburn T."/>
            <person name="Howarth C."/>
            <person name="Jen D."/>
            <person name="Larson L."/>
            <person name="Lewis B."/>
            <person name="Mehta T."/>
            <person name="Park D."/>
            <person name="Pearson M."/>
            <person name="Roberts A."/>
            <person name="Saif S."/>
            <person name="Shenoy N."/>
            <person name="Sisk P."/>
            <person name="Stolte C."/>
            <person name="Sykes S."/>
            <person name="Thomson T."/>
            <person name="Walk T."/>
            <person name="White J."/>
            <person name="Yandava C."/>
            <person name="Burger G."/>
            <person name="Gray M.W."/>
            <person name="Holland P.W.H."/>
            <person name="King N."/>
            <person name="Lang F.B.F."/>
            <person name="Roger A.J."/>
            <person name="Ruiz-Trillo I."/>
            <person name="Lander E."/>
            <person name="Nusbaum C."/>
        </authorList>
    </citation>
    <scope>NUCLEOTIDE SEQUENCE [LARGE SCALE GENOMIC DNA]</scope>
    <source>
        <strain evidence="9 10">DAOM BR117</strain>
    </source>
</reference>
<dbReference type="AlphaFoldDB" id="A0A0L0H8N0"/>
<dbReference type="OrthoDB" id="1882547at2759"/>
<dbReference type="SUPFAM" id="SSF52833">
    <property type="entry name" value="Thioredoxin-like"/>
    <property type="match status" value="1"/>
</dbReference>
<evidence type="ECO:0000256" key="2">
    <source>
        <dbReference type="ARBA" id="ARBA00022559"/>
    </source>
</evidence>
<feature type="domain" description="Thioredoxin" evidence="8">
    <location>
        <begin position="44"/>
        <end position="209"/>
    </location>
</feature>
<keyword evidence="5 7" id="KW-0676">Redox-active center</keyword>
<dbReference type="PANTHER" id="PTHR10430">
    <property type="entry name" value="PEROXIREDOXIN"/>
    <property type="match status" value="1"/>
</dbReference>
<dbReference type="CDD" id="cd03013">
    <property type="entry name" value="PRX5_like"/>
    <property type="match status" value="1"/>
</dbReference>